<dbReference type="Gene3D" id="3.40.50.10810">
    <property type="entry name" value="Tandem AAA-ATPase domain"/>
    <property type="match status" value="1"/>
</dbReference>
<dbReference type="AlphaFoldDB" id="A0A0H5SHI0"/>
<dbReference type="OrthoDB" id="9760715at2"/>
<organism evidence="2 3">
    <name type="scientific">Herbinix hemicellulosilytica</name>
    <dbReference type="NCBI Taxonomy" id="1564487"/>
    <lineage>
        <taxon>Bacteria</taxon>
        <taxon>Bacillati</taxon>
        <taxon>Bacillota</taxon>
        <taxon>Clostridia</taxon>
        <taxon>Lachnospirales</taxon>
        <taxon>Lachnospiraceae</taxon>
        <taxon>Herbinix</taxon>
    </lineage>
</organism>
<dbReference type="EMBL" id="CVTD020000017">
    <property type="protein sequence ID" value="CRZ34944.1"/>
    <property type="molecule type" value="Genomic_DNA"/>
</dbReference>
<protein>
    <recommendedName>
        <fullName evidence="1">Helicase ATP-binding domain-containing protein</fullName>
    </recommendedName>
</protein>
<dbReference type="RefSeq" id="WP_103203042.1">
    <property type="nucleotide sequence ID" value="NZ_CVTD020000017.1"/>
</dbReference>
<evidence type="ECO:0000313" key="3">
    <source>
        <dbReference type="Proteomes" id="UP000236497"/>
    </source>
</evidence>
<dbReference type="InterPro" id="IPR038718">
    <property type="entry name" value="SNF2-like_sf"/>
</dbReference>
<evidence type="ECO:0000313" key="2">
    <source>
        <dbReference type="EMBL" id="CRZ34944.1"/>
    </source>
</evidence>
<sequence length="457" mass="52932">MKFVPHNYQVYAINKILELPKVGLMMEMGLGKTVCALTAIDQLMFDFFEISKVLVIAPKRVAEDTWSRETEKWDHLRHLKISKVLGSQKQRLDALKEKADIYIINRENVKWLVDLYGPKWPFDMVVIDELSSFKSNKSQRFKALKKVTPLMQRVIGLTGTPTPNGYLDLWPQIYLLDRGERLGKTFTGYRERYFTPGRRNAYTVFTWDLKPGADKVIQQKISDICISMRTEDYLQLPERINNNIYIRMDDKAKLLYEQLEKELILQVEDEQITALTAAALTQKLLQLANGAVYNTDGNVTHIHDGKLEALEEILEFNQEPVLVFYNFKHDYQRLVDRFKDLKPRTLETSKDIADWNDGKIRLLLAHPASAGHGLNIQAGGHIIVWFGLTWSLELYQQANARLYRQGQTKNVIIHHLITEGTVDEDVLKALERKDLGQEELMNAIKARIRRYKNDGIN</sequence>
<gene>
    <name evidence="2" type="ORF">HHT355_1744</name>
</gene>
<dbReference type="SMART" id="SM00487">
    <property type="entry name" value="DEXDc"/>
    <property type="match status" value="1"/>
</dbReference>
<dbReference type="InterPro" id="IPR027417">
    <property type="entry name" value="P-loop_NTPase"/>
</dbReference>
<dbReference type="GO" id="GO:0005524">
    <property type="term" value="F:ATP binding"/>
    <property type="evidence" value="ECO:0007669"/>
    <property type="project" value="InterPro"/>
</dbReference>
<dbReference type="InterPro" id="IPR014001">
    <property type="entry name" value="Helicase_ATP-bd"/>
</dbReference>
<reference evidence="2 3" key="1">
    <citation type="submission" date="2015-06" db="EMBL/GenBank/DDBJ databases">
        <authorList>
            <person name="Wibberg Daniel"/>
        </authorList>
    </citation>
    <scope>NUCLEOTIDE SEQUENCE [LARGE SCALE GENOMIC DNA]</scope>
    <source>
        <strain evidence="2 3">T3/55T</strain>
    </source>
</reference>
<name>A0A0H5SHI0_HERHM</name>
<dbReference type="SUPFAM" id="SSF52540">
    <property type="entry name" value="P-loop containing nucleoside triphosphate hydrolases"/>
    <property type="match status" value="2"/>
</dbReference>
<dbReference type="Pfam" id="PF00176">
    <property type="entry name" value="SNF2-rel_dom"/>
    <property type="match status" value="1"/>
</dbReference>
<feature type="domain" description="Helicase ATP-binding" evidence="1">
    <location>
        <begin position="13"/>
        <end position="179"/>
    </location>
</feature>
<dbReference type="Gene3D" id="3.40.50.300">
    <property type="entry name" value="P-loop containing nucleotide triphosphate hydrolases"/>
    <property type="match status" value="1"/>
</dbReference>
<dbReference type="PANTHER" id="PTHR10799">
    <property type="entry name" value="SNF2/RAD54 HELICASE FAMILY"/>
    <property type="match status" value="1"/>
</dbReference>
<accession>A0A0H5SHI0</accession>
<dbReference type="PROSITE" id="PS51192">
    <property type="entry name" value="HELICASE_ATP_BIND_1"/>
    <property type="match status" value="1"/>
</dbReference>
<proteinExistence type="predicted"/>
<keyword evidence="3" id="KW-1185">Reference proteome</keyword>
<dbReference type="Proteomes" id="UP000236497">
    <property type="component" value="Unassembled WGS sequence"/>
</dbReference>
<dbReference type="InterPro" id="IPR000330">
    <property type="entry name" value="SNF2_N"/>
</dbReference>
<evidence type="ECO:0000259" key="1">
    <source>
        <dbReference type="PROSITE" id="PS51192"/>
    </source>
</evidence>